<evidence type="ECO:0000313" key="9">
    <source>
        <dbReference type="Proteomes" id="UP001201980"/>
    </source>
</evidence>
<feature type="compositionally biased region" description="Low complexity" evidence="4">
    <location>
        <begin position="322"/>
        <end position="337"/>
    </location>
</feature>
<dbReference type="PROSITE" id="PS50112">
    <property type="entry name" value="PAS"/>
    <property type="match status" value="1"/>
</dbReference>
<evidence type="ECO:0000256" key="1">
    <source>
        <dbReference type="ARBA" id="ARBA00022553"/>
    </source>
</evidence>
<dbReference type="CDD" id="cd00082">
    <property type="entry name" value="HisKA"/>
    <property type="match status" value="1"/>
</dbReference>
<evidence type="ECO:0000259" key="7">
    <source>
        <dbReference type="PROSITE" id="PS50112"/>
    </source>
</evidence>
<feature type="region of interest" description="Disordered" evidence="4">
    <location>
        <begin position="294"/>
        <end position="353"/>
    </location>
</feature>
<dbReference type="Pfam" id="PF02518">
    <property type="entry name" value="HATPase_c"/>
    <property type="match status" value="1"/>
</dbReference>
<accession>A0AAD5RJN5</accession>
<feature type="compositionally biased region" description="Basic residues" evidence="4">
    <location>
        <begin position="1"/>
        <end position="12"/>
    </location>
</feature>
<feature type="domain" description="PAS" evidence="7">
    <location>
        <begin position="509"/>
        <end position="579"/>
    </location>
</feature>
<dbReference type="EMBL" id="JAKWBI020000386">
    <property type="protein sequence ID" value="KAJ2895643.1"/>
    <property type="molecule type" value="Genomic_DNA"/>
</dbReference>
<dbReference type="SUPFAM" id="SSF52172">
    <property type="entry name" value="CheY-like"/>
    <property type="match status" value="1"/>
</dbReference>
<reference evidence="8" key="1">
    <citation type="submission" date="2022-07" db="EMBL/GenBank/DDBJ databases">
        <title>Draft genome sequence of Zalerion maritima ATCC 34329, a (micro)plastics degrading marine fungus.</title>
        <authorList>
            <person name="Paco A."/>
            <person name="Goncalves M.F.M."/>
            <person name="Rocha-Santos T.A.P."/>
            <person name="Alves A."/>
        </authorList>
    </citation>
    <scope>NUCLEOTIDE SEQUENCE</scope>
    <source>
        <strain evidence="8">ATCC 34329</strain>
    </source>
</reference>
<dbReference type="NCBIfam" id="TIGR00229">
    <property type="entry name" value="sensory_box"/>
    <property type="match status" value="1"/>
</dbReference>
<dbReference type="InterPro" id="IPR013655">
    <property type="entry name" value="PAS_fold_3"/>
</dbReference>
<comment type="caution">
    <text evidence="8">The sequence shown here is derived from an EMBL/GenBank/DDBJ whole genome shotgun (WGS) entry which is preliminary data.</text>
</comment>
<dbReference type="InterPro" id="IPR001610">
    <property type="entry name" value="PAC"/>
</dbReference>
<feature type="region of interest" description="Disordered" evidence="4">
    <location>
        <begin position="1"/>
        <end position="36"/>
    </location>
</feature>
<dbReference type="CDD" id="cd00130">
    <property type="entry name" value="PAS"/>
    <property type="match status" value="1"/>
</dbReference>
<dbReference type="SMART" id="SM00388">
    <property type="entry name" value="HisKA"/>
    <property type="match status" value="1"/>
</dbReference>
<protein>
    <submittedName>
        <fullName evidence="8">Two-component system protein A</fullName>
    </submittedName>
</protein>
<dbReference type="InterPro" id="IPR036890">
    <property type="entry name" value="HATPase_C_sf"/>
</dbReference>
<gene>
    <name evidence="8" type="ORF">MKZ38_006282</name>
</gene>
<keyword evidence="1 3" id="KW-0597">Phosphoprotein</keyword>
<dbReference type="FunFam" id="3.30.565.10:FF:000010">
    <property type="entry name" value="Sensor histidine kinase RcsC"/>
    <property type="match status" value="1"/>
</dbReference>
<dbReference type="GO" id="GO:0000155">
    <property type="term" value="F:phosphorelay sensor kinase activity"/>
    <property type="evidence" value="ECO:0007669"/>
    <property type="project" value="InterPro"/>
</dbReference>
<feature type="compositionally biased region" description="Polar residues" evidence="4">
    <location>
        <begin position="1258"/>
        <end position="1271"/>
    </location>
</feature>
<dbReference type="InterPro" id="IPR001789">
    <property type="entry name" value="Sig_transdc_resp-reg_receiver"/>
</dbReference>
<dbReference type="SMART" id="SM00448">
    <property type="entry name" value="REC"/>
    <property type="match status" value="1"/>
</dbReference>
<dbReference type="InterPro" id="IPR003661">
    <property type="entry name" value="HisK_dim/P_dom"/>
</dbReference>
<dbReference type="PROSITE" id="PS50110">
    <property type="entry name" value="RESPONSE_REGULATORY"/>
    <property type="match status" value="1"/>
</dbReference>
<dbReference type="SUPFAM" id="SSF55874">
    <property type="entry name" value="ATPase domain of HSP90 chaperone/DNA topoisomerase II/histidine kinase"/>
    <property type="match status" value="1"/>
</dbReference>
<dbReference type="InterPro" id="IPR011006">
    <property type="entry name" value="CheY-like_superfamily"/>
</dbReference>
<evidence type="ECO:0000256" key="3">
    <source>
        <dbReference type="PROSITE-ProRule" id="PRU00169"/>
    </source>
</evidence>
<feature type="modified residue" description="4-aspartylphosphate" evidence="3">
    <location>
        <position position="1165"/>
    </location>
</feature>
<dbReference type="InterPro" id="IPR035965">
    <property type="entry name" value="PAS-like_dom_sf"/>
</dbReference>
<dbReference type="InterPro" id="IPR036097">
    <property type="entry name" value="HisK_dim/P_sf"/>
</dbReference>
<dbReference type="SMART" id="SM00387">
    <property type="entry name" value="HATPase_c"/>
    <property type="match status" value="1"/>
</dbReference>
<keyword evidence="9" id="KW-1185">Reference proteome</keyword>
<dbReference type="PANTHER" id="PTHR45339">
    <property type="entry name" value="HYBRID SIGNAL TRANSDUCTION HISTIDINE KINASE J"/>
    <property type="match status" value="1"/>
</dbReference>
<dbReference type="SMART" id="SM00086">
    <property type="entry name" value="PAC"/>
    <property type="match status" value="3"/>
</dbReference>
<dbReference type="InterPro" id="IPR003594">
    <property type="entry name" value="HATPase_dom"/>
</dbReference>
<dbReference type="SMART" id="SM00091">
    <property type="entry name" value="PAS"/>
    <property type="match status" value="2"/>
</dbReference>
<dbReference type="CDD" id="cd16922">
    <property type="entry name" value="HATPase_EvgS-ArcB-TorS-like"/>
    <property type="match status" value="1"/>
</dbReference>
<dbReference type="Gene3D" id="1.10.287.130">
    <property type="match status" value="1"/>
</dbReference>
<dbReference type="Pfam" id="PF08447">
    <property type="entry name" value="PAS_3"/>
    <property type="match status" value="1"/>
</dbReference>
<dbReference type="Gene3D" id="3.40.50.2300">
    <property type="match status" value="1"/>
</dbReference>
<dbReference type="PANTHER" id="PTHR45339:SF1">
    <property type="entry name" value="HYBRID SIGNAL TRANSDUCTION HISTIDINE KINASE J"/>
    <property type="match status" value="1"/>
</dbReference>
<dbReference type="Pfam" id="PF00512">
    <property type="entry name" value="HisKA"/>
    <property type="match status" value="1"/>
</dbReference>
<dbReference type="PROSITE" id="PS50109">
    <property type="entry name" value="HIS_KIN"/>
    <property type="match status" value="1"/>
</dbReference>
<evidence type="ECO:0000256" key="2">
    <source>
        <dbReference type="ARBA" id="ARBA00023012"/>
    </source>
</evidence>
<dbReference type="Proteomes" id="UP001201980">
    <property type="component" value="Unassembled WGS sequence"/>
</dbReference>
<keyword evidence="2" id="KW-0902">Two-component regulatory system</keyword>
<feature type="compositionally biased region" description="Polar residues" evidence="4">
    <location>
        <begin position="1449"/>
        <end position="1468"/>
    </location>
</feature>
<dbReference type="FunFam" id="3.30.450.20:FF:000099">
    <property type="entry name" value="Sensory box sensor histidine kinase"/>
    <property type="match status" value="1"/>
</dbReference>
<dbReference type="CDD" id="cd17546">
    <property type="entry name" value="REC_hyHK_CKI1_RcsC-like"/>
    <property type="match status" value="1"/>
</dbReference>
<dbReference type="InterPro" id="IPR000014">
    <property type="entry name" value="PAS"/>
</dbReference>
<proteinExistence type="predicted"/>
<feature type="domain" description="Histidine kinase" evidence="5">
    <location>
        <begin position="813"/>
        <end position="1036"/>
    </location>
</feature>
<feature type="region of interest" description="Disordered" evidence="4">
    <location>
        <begin position="1444"/>
        <end position="1474"/>
    </location>
</feature>
<dbReference type="PRINTS" id="PR00344">
    <property type="entry name" value="BCTRLSENSOR"/>
</dbReference>
<dbReference type="Pfam" id="PF00072">
    <property type="entry name" value="Response_reg"/>
    <property type="match status" value="1"/>
</dbReference>
<dbReference type="Gene3D" id="3.30.565.10">
    <property type="entry name" value="Histidine kinase-like ATPase, C-terminal domain"/>
    <property type="match status" value="1"/>
</dbReference>
<feature type="domain" description="Response regulatory" evidence="6">
    <location>
        <begin position="1110"/>
        <end position="1236"/>
    </location>
</feature>
<dbReference type="Gene3D" id="3.30.450.20">
    <property type="entry name" value="PAS domain"/>
    <property type="match status" value="2"/>
</dbReference>
<dbReference type="SUPFAM" id="SSF47384">
    <property type="entry name" value="Homodimeric domain of signal transducing histidine kinase"/>
    <property type="match status" value="1"/>
</dbReference>
<name>A0AAD5RJN5_9PEZI</name>
<dbReference type="InterPro" id="IPR004358">
    <property type="entry name" value="Sig_transdc_His_kin-like_C"/>
</dbReference>
<organism evidence="8 9">
    <name type="scientific">Zalerion maritima</name>
    <dbReference type="NCBI Taxonomy" id="339359"/>
    <lineage>
        <taxon>Eukaryota</taxon>
        <taxon>Fungi</taxon>
        <taxon>Dikarya</taxon>
        <taxon>Ascomycota</taxon>
        <taxon>Pezizomycotina</taxon>
        <taxon>Sordariomycetes</taxon>
        <taxon>Lulworthiomycetidae</taxon>
        <taxon>Lulworthiales</taxon>
        <taxon>Lulworthiaceae</taxon>
        <taxon>Zalerion</taxon>
    </lineage>
</organism>
<dbReference type="SUPFAM" id="SSF55785">
    <property type="entry name" value="PYP-like sensor domain (PAS domain)"/>
    <property type="match status" value="1"/>
</dbReference>
<feature type="region of interest" description="Disordered" evidence="4">
    <location>
        <begin position="1239"/>
        <end position="1282"/>
    </location>
</feature>
<dbReference type="InterPro" id="IPR005467">
    <property type="entry name" value="His_kinase_dom"/>
</dbReference>
<evidence type="ECO:0000259" key="5">
    <source>
        <dbReference type="PROSITE" id="PS50109"/>
    </source>
</evidence>
<evidence type="ECO:0000256" key="4">
    <source>
        <dbReference type="SAM" id="MobiDB-lite"/>
    </source>
</evidence>
<feature type="compositionally biased region" description="Basic and acidic residues" evidence="4">
    <location>
        <begin position="308"/>
        <end position="317"/>
    </location>
</feature>
<evidence type="ECO:0000259" key="6">
    <source>
        <dbReference type="PROSITE" id="PS50110"/>
    </source>
</evidence>
<sequence length="1474" mass="161634">MGSPHPRPHPRKPPLPTTTAGHVGGSTEASSHPAPPFLTEIESCCEVHLTAETTTTTTAAAAAAAGTFTTTSIPFSPRPNSVQGFDIPPHERKRSADIHDLQSPMSPSRKRVSPGIGAFHLSMPFVSPGQIAFEALTLLPMPVLVLDHLKTVVLANEAMGRLLSMDPSVDEHGLQSTVLERLRGQTLAQVGIDVLQDGRPLWISWENLLDSITSDFRKRREAAESITFLPQQNTAVDVVVLGKDAAKAGLEPRAPSLKDAKLQQVHAKMIISVWELDQGQTYFTLTFTHSESPATMVAPKRQAPGRAHGSDSSERKPLLLYSNTSSSSVPSSRGSNSPMIRGSPSAVSMSSTVFPPMGPPSAASMHNSPSILQKMTLMKDGLLDNVPVPVFAMWKDESVAVPNKAAREMMEPTSPGNGEEVLTNWTVYSEDFSRTLDVTEFPISVLLKTEKDFDDLRIGMYNKAGKKTVYSCLGRPLTDPETGEFLAGLLTCNDITDFTQQITQIKQRDDERFKLICDTMPQLVWCCQPDGYTDFFNSRWYEYTGMTPEECMGWGWRNAFHEDDIPECVDRWTHSLKTGNIFMTEYRCRDTEGNYRWMIARAMPLINPDTGSIERWFGTSTDIHDSMQAKLDARQMRERLINVIAHAQVTIFTVDVDRKVTMLEGALIWDADGACNRAESGMGSWYMGKPIENVFGGLYPQQETDSIDFLKPIDDILSRRRKDEVTEHSLNGRWYRTRFLPIFQNSSKKEKPDRNTDGIEGVIGVIQDVTELKTREGELLMQSRLRQKLVANEAAAQEASRLKSQFLANGISQMSHEIRTPITGVIGMSELLLDLELGQEQRDCALNIQRSAIALLTVINDILDFSKVESGHLDIEEIQFSLPIVMQEVTKMLSFSAAQKTLDFQTHISPDVCQDLTVMGDPGRVRQIIVNLLTNSIKFTNNGYVKFCVAKERETAEMIEIKFVVEDSGIGLEEEVRKRLFQPFSQGDPSTARRFGGTGLGLTICKHLLGLMHGRITLDSQLGCGTTASFWIPFNKPQGPQIGVVGVDALPQRLQSDISVSCNSGSDPDPMNVATTPTLEAAQDKGRSPLRTVTLGDAEDLSPSERAKMHILVVEDNQINQQIAIKTIRKLGFTVDAAWNGKQALEYLTDARNGKQKKPDIILMDVQMPVIDGYRCTHLLRHHIPYRTFVQNVPIVAMTASAIQGDQEKCTRAGMDDYLSKPVQSKILEKMLVRWGLQRGRRGRRGATSGGSFGGTQLRRSFSTGTTNSECSAGEQGERCGKVSEIPPPLSLAGTATPLVTMPTMTAESTIATVADTEILDANPSARPMLERGSVSSSPWLPSPSTLPLPTFARVGSVDNPISLNGDGSTGGKTDGIQTVRLASDVNSEQMGEPEGPTMAANSATSVAGSAVALAAISDLANISSGDELGSLLMKDRFRDAASDRYGESCSQQAKNTDASTLTPPTNQEYDDMK</sequence>
<evidence type="ECO:0000313" key="8">
    <source>
        <dbReference type="EMBL" id="KAJ2895643.1"/>
    </source>
</evidence>